<evidence type="ECO:0000256" key="9">
    <source>
        <dbReference type="PROSITE-ProRule" id="PRU10141"/>
    </source>
</evidence>
<keyword evidence="2" id="KW-0723">Serine/threonine-protein kinase</keyword>
<gene>
    <name evidence="11" type="ORF">BO97DRAFT_465080</name>
</gene>
<dbReference type="AlphaFoldDB" id="A0A395I5V3"/>
<dbReference type="Gene3D" id="3.30.200.20">
    <property type="entry name" value="Phosphorylase Kinase, domain 1"/>
    <property type="match status" value="1"/>
</dbReference>
<dbReference type="GO" id="GO:0005524">
    <property type="term" value="F:ATP binding"/>
    <property type="evidence" value="ECO:0007669"/>
    <property type="project" value="UniProtKB-UniRule"/>
</dbReference>
<evidence type="ECO:0000256" key="6">
    <source>
        <dbReference type="ARBA" id="ARBA00022840"/>
    </source>
</evidence>
<organism evidence="11 12">
    <name type="scientific">Aspergillus homomorphus (strain CBS 101889)</name>
    <dbReference type="NCBI Taxonomy" id="1450537"/>
    <lineage>
        <taxon>Eukaryota</taxon>
        <taxon>Fungi</taxon>
        <taxon>Dikarya</taxon>
        <taxon>Ascomycota</taxon>
        <taxon>Pezizomycotina</taxon>
        <taxon>Eurotiomycetes</taxon>
        <taxon>Eurotiomycetidae</taxon>
        <taxon>Eurotiales</taxon>
        <taxon>Aspergillaceae</taxon>
        <taxon>Aspergillus</taxon>
        <taxon>Aspergillus subgen. Circumdati</taxon>
    </lineage>
</organism>
<dbReference type="Proteomes" id="UP000248961">
    <property type="component" value="Unassembled WGS sequence"/>
</dbReference>
<dbReference type="InterPro" id="IPR011009">
    <property type="entry name" value="Kinase-like_dom_sf"/>
</dbReference>
<dbReference type="GO" id="GO:0005737">
    <property type="term" value="C:cytoplasm"/>
    <property type="evidence" value="ECO:0007669"/>
    <property type="project" value="TreeGrafter"/>
</dbReference>
<dbReference type="PANTHER" id="PTHR47634:SF9">
    <property type="entry name" value="PROTEIN KINASE DOMAIN-CONTAINING PROTEIN-RELATED"/>
    <property type="match status" value="1"/>
</dbReference>
<evidence type="ECO:0000313" key="12">
    <source>
        <dbReference type="Proteomes" id="UP000248961"/>
    </source>
</evidence>
<evidence type="ECO:0000313" key="11">
    <source>
        <dbReference type="EMBL" id="RAL14568.1"/>
    </source>
</evidence>
<dbReference type="VEuPathDB" id="FungiDB:BO97DRAFT_465080"/>
<evidence type="ECO:0000256" key="5">
    <source>
        <dbReference type="ARBA" id="ARBA00022777"/>
    </source>
</evidence>
<sequence>MRMPYFALMHTLSLGLPCFHRPLSRVFSVTASQPTAPTRSTSRVLYEPIESVERMEYYQKGGYHPMNIGDHFHARYRVVHKLGHGTYSTIWLARDEISKRYVAVKICTAYSDPLETNVLSQLSEPPKSSDIGATMIPSILDKFNIQGPNGNHACLVTSPARMSLSEAKDGSWIGLFQIDVARALAAQLVTVTRYMHSQGLLTTKELYERYGEPELEPVNLLDGQTPPPGVPKHGVVPIWLGEPTRFQPTVPLTFSSDTWTLACTIWDIVAQRSLFEGFLTNEDDMTCQQIAALGPLPIEWWDKWEGRADHFNDDGEPINRATSQYRSLGDAFEINIQQPRSQAGMPPLELSERDAFFAMLRPMLSFRPEDRPSAQQVLESDWMVNWAIPEYEKIRSLEES</sequence>
<feature type="domain" description="Protein kinase" evidence="10">
    <location>
        <begin position="76"/>
        <end position="383"/>
    </location>
</feature>
<dbReference type="InterPro" id="IPR000719">
    <property type="entry name" value="Prot_kinase_dom"/>
</dbReference>
<dbReference type="RefSeq" id="XP_025553722.1">
    <property type="nucleotide sequence ID" value="XM_025699527.1"/>
</dbReference>
<name>A0A395I5V3_ASPHC</name>
<comment type="catalytic activity">
    <reaction evidence="7">
        <text>L-threonyl-[protein] + ATP = O-phospho-L-threonyl-[protein] + ADP + H(+)</text>
        <dbReference type="Rhea" id="RHEA:46608"/>
        <dbReference type="Rhea" id="RHEA-COMP:11060"/>
        <dbReference type="Rhea" id="RHEA-COMP:11605"/>
        <dbReference type="ChEBI" id="CHEBI:15378"/>
        <dbReference type="ChEBI" id="CHEBI:30013"/>
        <dbReference type="ChEBI" id="CHEBI:30616"/>
        <dbReference type="ChEBI" id="CHEBI:61977"/>
        <dbReference type="ChEBI" id="CHEBI:456216"/>
        <dbReference type="EC" id="2.7.11.1"/>
    </reaction>
</comment>
<dbReference type="PROSITE" id="PS50011">
    <property type="entry name" value="PROTEIN_KINASE_DOM"/>
    <property type="match status" value="1"/>
</dbReference>
<dbReference type="GO" id="GO:0005634">
    <property type="term" value="C:nucleus"/>
    <property type="evidence" value="ECO:0007669"/>
    <property type="project" value="TreeGrafter"/>
</dbReference>
<evidence type="ECO:0000259" key="10">
    <source>
        <dbReference type="PROSITE" id="PS50011"/>
    </source>
</evidence>
<accession>A0A395I5V3</accession>
<dbReference type="GO" id="GO:0050684">
    <property type="term" value="P:regulation of mRNA processing"/>
    <property type="evidence" value="ECO:0007669"/>
    <property type="project" value="TreeGrafter"/>
</dbReference>
<keyword evidence="5" id="KW-0418">Kinase</keyword>
<evidence type="ECO:0000256" key="4">
    <source>
        <dbReference type="ARBA" id="ARBA00022741"/>
    </source>
</evidence>
<evidence type="ECO:0000256" key="1">
    <source>
        <dbReference type="ARBA" id="ARBA00012513"/>
    </source>
</evidence>
<dbReference type="InterPro" id="IPR017441">
    <property type="entry name" value="Protein_kinase_ATP_BS"/>
</dbReference>
<dbReference type="EMBL" id="KZ824274">
    <property type="protein sequence ID" value="RAL14568.1"/>
    <property type="molecule type" value="Genomic_DNA"/>
</dbReference>
<protein>
    <recommendedName>
        <fullName evidence="1">non-specific serine/threonine protein kinase</fullName>
        <ecNumber evidence="1">2.7.11.1</ecNumber>
    </recommendedName>
</protein>
<keyword evidence="3" id="KW-0808">Transferase</keyword>
<keyword evidence="4 9" id="KW-0547">Nucleotide-binding</keyword>
<dbReference type="Gene3D" id="1.10.510.10">
    <property type="entry name" value="Transferase(Phosphotransferase) domain 1"/>
    <property type="match status" value="2"/>
</dbReference>
<keyword evidence="6 9" id="KW-0067">ATP-binding</keyword>
<evidence type="ECO:0000256" key="7">
    <source>
        <dbReference type="ARBA" id="ARBA00047899"/>
    </source>
</evidence>
<dbReference type="SMART" id="SM00220">
    <property type="entry name" value="S_TKc"/>
    <property type="match status" value="1"/>
</dbReference>
<reference evidence="11 12" key="1">
    <citation type="submission" date="2018-02" db="EMBL/GenBank/DDBJ databases">
        <title>The genomes of Aspergillus section Nigri reveals drivers in fungal speciation.</title>
        <authorList>
            <consortium name="DOE Joint Genome Institute"/>
            <person name="Vesth T.C."/>
            <person name="Nybo J."/>
            <person name="Theobald S."/>
            <person name="Brandl J."/>
            <person name="Frisvad J.C."/>
            <person name="Nielsen K.F."/>
            <person name="Lyhne E.K."/>
            <person name="Kogle M.E."/>
            <person name="Kuo A."/>
            <person name="Riley R."/>
            <person name="Clum A."/>
            <person name="Nolan M."/>
            <person name="Lipzen A."/>
            <person name="Salamov A."/>
            <person name="Henrissat B."/>
            <person name="Wiebenga A."/>
            <person name="De vries R.P."/>
            <person name="Grigoriev I.V."/>
            <person name="Mortensen U.H."/>
            <person name="Andersen M.R."/>
            <person name="Baker S.E."/>
        </authorList>
    </citation>
    <scope>NUCLEOTIDE SEQUENCE [LARGE SCALE GENOMIC DNA]</scope>
    <source>
        <strain evidence="11 12">CBS 101889</strain>
    </source>
</reference>
<evidence type="ECO:0000256" key="2">
    <source>
        <dbReference type="ARBA" id="ARBA00022527"/>
    </source>
</evidence>
<proteinExistence type="predicted"/>
<dbReference type="GeneID" id="37203816"/>
<dbReference type="OrthoDB" id="5979581at2759"/>
<dbReference type="EC" id="2.7.11.1" evidence="1"/>
<dbReference type="InterPro" id="IPR051334">
    <property type="entry name" value="SRPK"/>
</dbReference>
<feature type="binding site" evidence="9">
    <location>
        <position position="105"/>
    </location>
    <ligand>
        <name>ATP</name>
        <dbReference type="ChEBI" id="CHEBI:30616"/>
    </ligand>
</feature>
<comment type="catalytic activity">
    <reaction evidence="8">
        <text>L-seryl-[protein] + ATP = O-phospho-L-seryl-[protein] + ADP + H(+)</text>
        <dbReference type="Rhea" id="RHEA:17989"/>
        <dbReference type="Rhea" id="RHEA-COMP:9863"/>
        <dbReference type="Rhea" id="RHEA-COMP:11604"/>
        <dbReference type="ChEBI" id="CHEBI:15378"/>
        <dbReference type="ChEBI" id="CHEBI:29999"/>
        <dbReference type="ChEBI" id="CHEBI:30616"/>
        <dbReference type="ChEBI" id="CHEBI:83421"/>
        <dbReference type="ChEBI" id="CHEBI:456216"/>
        <dbReference type="EC" id="2.7.11.1"/>
    </reaction>
</comment>
<keyword evidence="12" id="KW-1185">Reference proteome</keyword>
<dbReference type="PANTHER" id="PTHR47634">
    <property type="entry name" value="PROTEIN KINASE DOMAIN-CONTAINING PROTEIN-RELATED"/>
    <property type="match status" value="1"/>
</dbReference>
<evidence type="ECO:0000256" key="3">
    <source>
        <dbReference type="ARBA" id="ARBA00022679"/>
    </source>
</evidence>
<dbReference type="PROSITE" id="PS00107">
    <property type="entry name" value="PROTEIN_KINASE_ATP"/>
    <property type="match status" value="1"/>
</dbReference>
<dbReference type="GO" id="GO:0004674">
    <property type="term" value="F:protein serine/threonine kinase activity"/>
    <property type="evidence" value="ECO:0007669"/>
    <property type="project" value="UniProtKB-KW"/>
</dbReference>
<evidence type="ECO:0000256" key="8">
    <source>
        <dbReference type="ARBA" id="ARBA00048679"/>
    </source>
</evidence>
<dbReference type="SUPFAM" id="SSF56112">
    <property type="entry name" value="Protein kinase-like (PK-like)"/>
    <property type="match status" value="1"/>
</dbReference>
<dbReference type="GO" id="GO:0000245">
    <property type="term" value="P:spliceosomal complex assembly"/>
    <property type="evidence" value="ECO:0007669"/>
    <property type="project" value="TreeGrafter"/>
</dbReference>
<dbReference type="STRING" id="1450537.A0A395I5V3"/>